<dbReference type="EMBL" id="MFFM01000015">
    <property type="protein sequence ID" value="OGF13572.1"/>
    <property type="molecule type" value="Genomic_DNA"/>
</dbReference>
<keyword evidence="9 10" id="KW-0472">Membrane</keyword>
<dbReference type="GO" id="GO:0015450">
    <property type="term" value="F:protein-transporting ATPase activity"/>
    <property type="evidence" value="ECO:0007669"/>
    <property type="project" value="UniProtKB-UniRule"/>
</dbReference>
<keyword evidence="5 10" id="KW-0812">Transmembrane</keyword>
<dbReference type="NCBIfam" id="TIGR00810">
    <property type="entry name" value="secG"/>
    <property type="match status" value="1"/>
</dbReference>
<dbReference type="GO" id="GO:0065002">
    <property type="term" value="P:intracellular protein transmembrane transport"/>
    <property type="evidence" value="ECO:0007669"/>
    <property type="project" value="TreeGrafter"/>
</dbReference>
<comment type="similarity">
    <text evidence="2 10">Belongs to the SecG family.</text>
</comment>
<feature type="transmembrane region" description="Helical" evidence="10">
    <location>
        <begin position="46"/>
        <end position="71"/>
    </location>
</feature>
<name>A0A1F5RGR2_9BACT</name>
<sequence>MHTLLLVIHLIACLLLVGVVLMQSGKGGLGTALGGGGETFFGGRGAAPFLTRATTVLAVVFMITSLSLALISGKDRRAASAIEKAMQQEQKSNQQPVSRPGELPANQMPEAPSGK</sequence>
<proteinExistence type="inferred from homology"/>
<evidence type="ECO:0000313" key="12">
    <source>
        <dbReference type="EMBL" id="OGF13572.1"/>
    </source>
</evidence>
<evidence type="ECO:0000256" key="5">
    <source>
        <dbReference type="ARBA" id="ARBA00022692"/>
    </source>
</evidence>
<keyword evidence="8 10" id="KW-0811">Translocation</keyword>
<dbReference type="InterPro" id="IPR004692">
    <property type="entry name" value="SecG"/>
</dbReference>
<feature type="region of interest" description="Disordered" evidence="11">
    <location>
        <begin position="81"/>
        <end position="115"/>
    </location>
</feature>
<feature type="compositionally biased region" description="Polar residues" evidence="11">
    <location>
        <begin position="87"/>
        <end position="97"/>
    </location>
</feature>
<keyword evidence="3 10" id="KW-0813">Transport</keyword>
<dbReference type="PANTHER" id="PTHR34182:SF1">
    <property type="entry name" value="PROTEIN-EXPORT MEMBRANE PROTEIN SECG"/>
    <property type="match status" value="1"/>
</dbReference>
<comment type="subcellular location">
    <subcellularLocation>
        <location evidence="1 10">Cell membrane</location>
        <topology evidence="1 10">Multi-pass membrane protein</topology>
    </subcellularLocation>
</comment>
<evidence type="ECO:0000256" key="3">
    <source>
        <dbReference type="ARBA" id="ARBA00022448"/>
    </source>
</evidence>
<evidence type="ECO:0000256" key="11">
    <source>
        <dbReference type="SAM" id="MobiDB-lite"/>
    </source>
</evidence>
<evidence type="ECO:0000256" key="10">
    <source>
        <dbReference type="RuleBase" id="RU365087"/>
    </source>
</evidence>
<evidence type="ECO:0000256" key="7">
    <source>
        <dbReference type="ARBA" id="ARBA00022989"/>
    </source>
</evidence>
<dbReference type="PANTHER" id="PTHR34182">
    <property type="entry name" value="PROTEIN-EXPORT MEMBRANE PROTEIN SECG"/>
    <property type="match status" value="1"/>
</dbReference>
<dbReference type="GO" id="GO:0043952">
    <property type="term" value="P:protein transport by the Sec complex"/>
    <property type="evidence" value="ECO:0007669"/>
    <property type="project" value="TreeGrafter"/>
</dbReference>
<comment type="caution">
    <text evidence="10">Lacks conserved residue(s) required for the propagation of feature annotation.</text>
</comment>
<evidence type="ECO:0000256" key="6">
    <source>
        <dbReference type="ARBA" id="ARBA00022927"/>
    </source>
</evidence>
<comment type="caution">
    <text evidence="12">The sequence shown here is derived from an EMBL/GenBank/DDBJ whole genome shotgun (WGS) entry which is preliminary data.</text>
</comment>
<dbReference type="PRINTS" id="PR01651">
    <property type="entry name" value="SECGEXPORT"/>
</dbReference>
<evidence type="ECO:0000256" key="9">
    <source>
        <dbReference type="ARBA" id="ARBA00023136"/>
    </source>
</evidence>
<gene>
    <name evidence="12" type="ORF">A2024_07260</name>
</gene>
<evidence type="ECO:0000256" key="8">
    <source>
        <dbReference type="ARBA" id="ARBA00023010"/>
    </source>
</evidence>
<evidence type="ECO:0000313" key="13">
    <source>
        <dbReference type="Proteomes" id="UP000177230"/>
    </source>
</evidence>
<organism evidence="12 13">
    <name type="scientific">Candidatus Edwardsbacteria bacterium GWF2_54_11</name>
    <dbReference type="NCBI Taxonomy" id="1817851"/>
    <lineage>
        <taxon>Bacteria</taxon>
        <taxon>Candidatus Edwardsiibacteriota</taxon>
    </lineage>
</organism>
<evidence type="ECO:0000256" key="4">
    <source>
        <dbReference type="ARBA" id="ARBA00022475"/>
    </source>
</evidence>
<dbReference type="Pfam" id="PF03840">
    <property type="entry name" value="SecG"/>
    <property type="match status" value="1"/>
</dbReference>
<dbReference type="Proteomes" id="UP000177230">
    <property type="component" value="Unassembled WGS sequence"/>
</dbReference>
<keyword evidence="7 10" id="KW-1133">Transmembrane helix</keyword>
<dbReference type="GO" id="GO:0005886">
    <property type="term" value="C:plasma membrane"/>
    <property type="evidence" value="ECO:0007669"/>
    <property type="project" value="UniProtKB-SubCell"/>
</dbReference>
<dbReference type="GO" id="GO:0009306">
    <property type="term" value="P:protein secretion"/>
    <property type="evidence" value="ECO:0007669"/>
    <property type="project" value="UniProtKB-UniRule"/>
</dbReference>
<accession>A0A1F5RGR2</accession>
<evidence type="ECO:0000256" key="2">
    <source>
        <dbReference type="ARBA" id="ARBA00008445"/>
    </source>
</evidence>
<keyword evidence="4 10" id="KW-1003">Cell membrane</keyword>
<evidence type="ECO:0000256" key="1">
    <source>
        <dbReference type="ARBA" id="ARBA00004651"/>
    </source>
</evidence>
<keyword evidence="6 10" id="KW-0653">Protein transport</keyword>
<dbReference type="AlphaFoldDB" id="A0A1F5RGR2"/>
<reference evidence="12 13" key="1">
    <citation type="journal article" date="2016" name="Nat. Commun.">
        <title>Thousands of microbial genomes shed light on interconnected biogeochemical processes in an aquifer system.</title>
        <authorList>
            <person name="Anantharaman K."/>
            <person name="Brown C.T."/>
            <person name="Hug L.A."/>
            <person name="Sharon I."/>
            <person name="Castelle C.J."/>
            <person name="Probst A.J."/>
            <person name="Thomas B.C."/>
            <person name="Singh A."/>
            <person name="Wilkins M.J."/>
            <person name="Karaoz U."/>
            <person name="Brodie E.L."/>
            <person name="Williams K.H."/>
            <person name="Hubbard S.S."/>
            <person name="Banfield J.F."/>
        </authorList>
    </citation>
    <scope>NUCLEOTIDE SEQUENCE [LARGE SCALE GENOMIC DNA]</scope>
</reference>
<comment type="function">
    <text evidence="10">Involved in protein export. Participates in an early event of protein translocation.</text>
</comment>
<protein>
    <recommendedName>
        <fullName evidence="10">Protein-export membrane protein SecG</fullName>
    </recommendedName>
</protein>